<evidence type="ECO:0000256" key="1">
    <source>
        <dbReference type="SAM" id="Phobius"/>
    </source>
</evidence>
<keyword evidence="1" id="KW-0472">Membrane</keyword>
<feature type="transmembrane region" description="Helical" evidence="1">
    <location>
        <begin position="283"/>
        <end position="301"/>
    </location>
</feature>
<proteinExistence type="predicted"/>
<dbReference type="RefSeq" id="WP_125958137.1">
    <property type="nucleotide sequence ID" value="NZ_JAQEJV010000015.1"/>
</dbReference>
<dbReference type="EMBL" id="NGJT01000017">
    <property type="protein sequence ID" value="RST92226.1"/>
    <property type="molecule type" value="Genomic_DNA"/>
</dbReference>
<evidence type="ECO:0000313" key="2">
    <source>
        <dbReference type="EMBL" id="RST92226.1"/>
    </source>
</evidence>
<feature type="transmembrane region" description="Helical" evidence="1">
    <location>
        <begin position="176"/>
        <end position="194"/>
    </location>
</feature>
<organism evidence="2 3">
    <name type="scientific">Vagococcus bubulae</name>
    <dbReference type="NCBI Taxonomy" id="1977868"/>
    <lineage>
        <taxon>Bacteria</taxon>
        <taxon>Bacillati</taxon>
        <taxon>Bacillota</taxon>
        <taxon>Bacilli</taxon>
        <taxon>Lactobacillales</taxon>
        <taxon>Enterococcaceae</taxon>
        <taxon>Vagococcus</taxon>
    </lineage>
</organism>
<feature type="transmembrane region" description="Helical" evidence="1">
    <location>
        <begin position="360"/>
        <end position="380"/>
    </location>
</feature>
<keyword evidence="1" id="KW-1133">Transmembrane helix</keyword>
<sequence length="391" mass="44678">MSEYIKQEYDDFFHNKKNIVLYLLVGLLTLFFVIQLEPSYKIHEATNFKNLESSYLDKKQFLETVNLDGDTHPRVLEAVAAFNIMLPTEKKRYESLKSNHLAEYAASSAIWYGFGTSYNPSYYTYGNDFAKFENTYGSSSMIPKMTEYAKRGNSLSMNELNERTAWQQVERLMKRIVPMLFSLLAILFSIDLLSKDRKHSSLIDGYPISLFRRMMIKLIVTMSGLFLVIIPLGIGFIIVGLRRGFGSIHLPSSYSVFPVEAISNLESTFHSQTIGLFLVKSSLLLLLLVFLIMLVSLLISYWSKNDFLNLVMISCITFSSLLYQRHGLGDIYAIQYSPMSYLFTGDVVSGYQGFFWSTPFLTYNQGLMVVGISIGVFIVITKLSTIKKRQI</sequence>
<feature type="transmembrane region" description="Helical" evidence="1">
    <location>
        <begin position="214"/>
        <end position="241"/>
    </location>
</feature>
<dbReference type="OrthoDB" id="2320684at2"/>
<dbReference type="Proteomes" id="UP000288490">
    <property type="component" value="Unassembled WGS sequence"/>
</dbReference>
<reference evidence="2 3" key="1">
    <citation type="submission" date="2017-05" db="EMBL/GenBank/DDBJ databases">
        <title>Vagococcus spp. assemblies.</title>
        <authorList>
            <person name="Gulvik C.A."/>
        </authorList>
    </citation>
    <scope>NUCLEOTIDE SEQUENCE [LARGE SCALE GENOMIC DNA]</scope>
    <source>
        <strain evidence="2 3">SS1994</strain>
    </source>
</reference>
<keyword evidence="1" id="KW-0812">Transmembrane</keyword>
<comment type="caution">
    <text evidence="2">The sequence shown here is derived from an EMBL/GenBank/DDBJ whole genome shotgun (WGS) entry which is preliminary data.</text>
</comment>
<keyword evidence="3" id="KW-1185">Reference proteome</keyword>
<name>A0A429ZET7_9ENTE</name>
<feature type="transmembrane region" description="Helical" evidence="1">
    <location>
        <begin position="19"/>
        <end position="36"/>
    </location>
</feature>
<evidence type="ECO:0000313" key="3">
    <source>
        <dbReference type="Proteomes" id="UP000288490"/>
    </source>
</evidence>
<accession>A0A429ZET7</accession>
<dbReference type="AlphaFoldDB" id="A0A429ZET7"/>
<gene>
    <name evidence="2" type="ORF">CBF36_09070</name>
</gene>
<protein>
    <submittedName>
        <fullName evidence="2">Uncharacterized protein</fullName>
    </submittedName>
</protein>
<feature type="transmembrane region" description="Helical" evidence="1">
    <location>
        <begin position="307"/>
        <end position="324"/>
    </location>
</feature>